<proteinExistence type="predicted"/>
<accession>A0AAD5XR05</accession>
<sequence>MTSSSSPPVPRLFPEVLARVAQFADFHDALNLACASRETYAAVGSRTLCYRRVHHGVSQNPSIKVLFEYYQSLIPAHMYLHVVSAMVLAYGEEGFLHGNLELILLRAALFKDMAIVRFVHDQRPEFLREYLRRSFDEELNYSNMQTWWLVAFAIRGFVDGVKWLVEEMGHSPCDLVYLTDVERNPFENLEAALLASEYDVFLYLQDWCYDNCPGGAACGGRPRQPFTYAATFYGPVSLCGIAQWDIDTLNIFKLLRPCVPASHPNGWMIQVMEEAGKSGSLPVIKFLIDWYGEPLDPGYLSLDTIPLGQYQRSTDAGYCGFAPHATMRDHCEDVLIHLLEIMVESPDELQKWRAAVQTYALHGQLVRVLAFLAPFVGNRLTLAALEELFNGDYPLRKPFLQYLAAVPLDLAPYAERVLVYNEDCRDSGLCEDKADLLAYLHDLAQWDLAVDDVGLRLVEMYGRDCLVEMYGRESDWKDERRACLEYLRDNGAPAPEKGWAAFIGS</sequence>
<keyword evidence="2" id="KW-1185">Reference proteome</keyword>
<evidence type="ECO:0000313" key="1">
    <source>
        <dbReference type="EMBL" id="KAJ3185193.1"/>
    </source>
</evidence>
<reference evidence="1" key="1">
    <citation type="submission" date="2020-05" db="EMBL/GenBank/DDBJ databases">
        <title>Phylogenomic resolution of chytrid fungi.</title>
        <authorList>
            <person name="Stajich J.E."/>
            <person name="Amses K."/>
            <person name="Simmons R."/>
            <person name="Seto K."/>
            <person name="Myers J."/>
            <person name="Bonds A."/>
            <person name="Quandt C.A."/>
            <person name="Barry K."/>
            <person name="Liu P."/>
            <person name="Grigoriev I."/>
            <person name="Longcore J.E."/>
            <person name="James T.Y."/>
        </authorList>
    </citation>
    <scope>NUCLEOTIDE SEQUENCE</scope>
    <source>
        <strain evidence="1">JEL0379</strain>
    </source>
</reference>
<evidence type="ECO:0000313" key="2">
    <source>
        <dbReference type="Proteomes" id="UP001212152"/>
    </source>
</evidence>
<comment type="caution">
    <text evidence="1">The sequence shown here is derived from an EMBL/GenBank/DDBJ whole genome shotgun (WGS) entry which is preliminary data.</text>
</comment>
<gene>
    <name evidence="1" type="ORF">HDU87_002761</name>
</gene>
<dbReference type="AlphaFoldDB" id="A0AAD5XR05"/>
<protein>
    <submittedName>
        <fullName evidence="1">Uncharacterized protein</fullName>
    </submittedName>
</protein>
<dbReference type="EMBL" id="JADGJQ010000002">
    <property type="protein sequence ID" value="KAJ3185193.1"/>
    <property type="molecule type" value="Genomic_DNA"/>
</dbReference>
<dbReference type="Proteomes" id="UP001212152">
    <property type="component" value="Unassembled WGS sequence"/>
</dbReference>
<organism evidence="1 2">
    <name type="scientific">Geranomyces variabilis</name>
    <dbReference type="NCBI Taxonomy" id="109894"/>
    <lineage>
        <taxon>Eukaryota</taxon>
        <taxon>Fungi</taxon>
        <taxon>Fungi incertae sedis</taxon>
        <taxon>Chytridiomycota</taxon>
        <taxon>Chytridiomycota incertae sedis</taxon>
        <taxon>Chytridiomycetes</taxon>
        <taxon>Spizellomycetales</taxon>
        <taxon>Powellomycetaceae</taxon>
        <taxon>Geranomyces</taxon>
    </lineage>
</organism>
<name>A0AAD5XR05_9FUNG</name>